<accession>A0A4P9K7J4</accession>
<evidence type="ECO:0000256" key="2">
    <source>
        <dbReference type="HAMAP-Rule" id="MF_00336"/>
    </source>
</evidence>
<dbReference type="InterPro" id="IPR004472">
    <property type="entry name" value="DTB_synth_BioD"/>
</dbReference>
<keyword evidence="2" id="KW-0479">Metal-binding</keyword>
<dbReference type="Proteomes" id="UP000304864">
    <property type="component" value="Chromosome"/>
</dbReference>
<dbReference type="PANTHER" id="PTHR43210">
    <property type="entry name" value="DETHIOBIOTIN SYNTHETASE"/>
    <property type="match status" value="1"/>
</dbReference>
<gene>
    <name evidence="2 3" type="primary">bioD</name>
    <name evidence="3" type="ORF">FE785_01360</name>
</gene>
<dbReference type="GO" id="GO:0009102">
    <property type="term" value="P:biotin biosynthetic process"/>
    <property type="evidence" value="ECO:0007669"/>
    <property type="project" value="UniProtKB-UniRule"/>
</dbReference>
<keyword evidence="2 3" id="KW-0436">Ligase</keyword>
<dbReference type="AlphaFoldDB" id="A0A4P9K7J4"/>
<dbReference type="NCBIfam" id="TIGR00347">
    <property type="entry name" value="bioD"/>
    <property type="match status" value="1"/>
</dbReference>
<organism evidence="3 4">
    <name type="scientific">Thiomicrorhabdus sediminis</name>
    <dbReference type="NCBI Taxonomy" id="2580412"/>
    <lineage>
        <taxon>Bacteria</taxon>
        <taxon>Pseudomonadati</taxon>
        <taxon>Pseudomonadota</taxon>
        <taxon>Gammaproteobacteria</taxon>
        <taxon>Thiotrichales</taxon>
        <taxon>Piscirickettsiaceae</taxon>
        <taxon>Thiomicrorhabdus</taxon>
    </lineage>
</organism>
<feature type="binding site" evidence="2">
    <location>
        <position position="34"/>
    </location>
    <ligand>
        <name>Mg(2+)</name>
        <dbReference type="ChEBI" id="CHEBI:18420"/>
    </ligand>
</feature>
<dbReference type="GO" id="GO:0005524">
    <property type="term" value="F:ATP binding"/>
    <property type="evidence" value="ECO:0007669"/>
    <property type="project" value="UniProtKB-UniRule"/>
</dbReference>
<dbReference type="OrthoDB" id="9802097at2"/>
<evidence type="ECO:0000256" key="1">
    <source>
        <dbReference type="ARBA" id="ARBA00022756"/>
    </source>
</evidence>
<evidence type="ECO:0000313" key="3">
    <source>
        <dbReference type="EMBL" id="QCU91082.1"/>
    </source>
</evidence>
<dbReference type="HAMAP" id="MF_00336">
    <property type="entry name" value="BioD"/>
    <property type="match status" value="1"/>
</dbReference>
<keyword evidence="2" id="KW-0963">Cytoplasm</keyword>
<reference evidence="3 4" key="1">
    <citation type="submission" date="2019-05" db="EMBL/GenBank/DDBJ databases">
        <title>Thiomicrorhabdus sediminis sp. nov, a novel sulfur-oxidizing bacterium isolated from coastal sediment.</title>
        <authorList>
            <person name="Liu X."/>
        </authorList>
    </citation>
    <scope>NUCLEOTIDE SEQUENCE [LARGE SCALE GENOMIC DNA]</scope>
    <source>
        <strain evidence="3 4">G1</strain>
    </source>
</reference>
<comment type="function">
    <text evidence="2">Catalyzes a mechanistically unusual reaction, the ATP-dependent insertion of CO2 between the N7 and N8 nitrogen atoms of 7,8-diaminopelargonic acid (DAPA, also called 7,8-diammoniononanoate) to form a ureido ring.</text>
</comment>
<dbReference type="InterPro" id="IPR027417">
    <property type="entry name" value="P-loop_NTPase"/>
</dbReference>
<feature type="binding site" evidence="2">
    <location>
        <begin position="30"/>
        <end position="35"/>
    </location>
    <ligand>
        <name>ATP</name>
        <dbReference type="ChEBI" id="CHEBI:30616"/>
    </ligand>
</feature>
<feature type="active site" evidence="2">
    <location>
        <position position="55"/>
    </location>
</feature>
<feature type="binding site" evidence="2">
    <location>
        <begin position="135"/>
        <end position="138"/>
    </location>
    <ligand>
        <name>ATP</name>
        <dbReference type="ChEBI" id="CHEBI:30616"/>
    </ligand>
</feature>
<feature type="binding site" evidence="2">
    <location>
        <position position="73"/>
    </location>
    <ligand>
        <name>ATP</name>
        <dbReference type="ChEBI" id="CHEBI:30616"/>
    </ligand>
</feature>
<feature type="binding site" evidence="2">
    <location>
        <position position="73"/>
    </location>
    <ligand>
        <name>Mg(2+)</name>
        <dbReference type="ChEBI" id="CHEBI:18420"/>
    </ligand>
</feature>
<dbReference type="GO" id="GO:0005829">
    <property type="term" value="C:cytosol"/>
    <property type="evidence" value="ECO:0007669"/>
    <property type="project" value="TreeGrafter"/>
</dbReference>
<name>A0A4P9K7J4_9GAMM</name>
<comment type="cofactor">
    <cofactor evidence="2">
        <name>Mg(2+)</name>
        <dbReference type="ChEBI" id="CHEBI:18420"/>
    </cofactor>
</comment>
<dbReference type="Pfam" id="PF13500">
    <property type="entry name" value="AAA_26"/>
    <property type="match status" value="1"/>
</dbReference>
<keyword evidence="1 2" id="KW-0093">Biotin biosynthesis</keyword>
<comment type="caution">
    <text evidence="2">Lacks conserved residue(s) required for the propagation of feature annotation.</text>
</comment>
<keyword evidence="4" id="KW-1185">Reference proteome</keyword>
<dbReference type="GO" id="GO:0000287">
    <property type="term" value="F:magnesium ion binding"/>
    <property type="evidence" value="ECO:0007669"/>
    <property type="project" value="UniProtKB-UniRule"/>
</dbReference>
<dbReference type="SUPFAM" id="SSF52540">
    <property type="entry name" value="P-loop containing nucleoside triphosphate hydrolases"/>
    <property type="match status" value="1"/>
</dbReference>
<comment type="similarity">
    <text evidence="2">Belongs to the dethiobiotin synthetase family.</text>
</comment>
<dbReference type="UniPathway" id="UPA00078">
    <property type="reaction ID" value="UER00161"/>
</dbReference>
<dbReference type="Gene3D" id="3.40.50.300">
    <property type="entry name" value="P-loop containing nucleotide triphosphate hydrolases"/>
    <property type="match status" value="1"/>
</dbReference>
<protein>
    <recommendedName>
        <fullName evidence="2">ATP-dependent dethiobiotin synthetase BioD</fullName>
        <ecNumber evidence="2">6.3.3.3</ecNumber>
    </recommendedName>
    <alternativeName>
        <fullName evidence="2">DTB synthetase</fullName>
        <shortName evidence="2">DTBS</shortName>
    </alternativeName>
    <alternativeName>
        <fullName evidence="2">Dethiobiotin synthase</fullName>
    </alternativeName>
</protein>
<dbReference type="EC" id="6.3.3.3" evidence="2"/>
<comment type="subunit">
    <text evidence="2">Homodimer.</text>
</comment>
<keyword evidence="2" id="KW-0547">Nucleotide-binding</keyword>
<feature type="binding site" evidence="2">
    <location>
        <begin position="195"/>
        <end position="196"/>
    </location>
    <ligand>
        <name>ATP</name>
        <dbReference type="ChEBI" id="CHEBI:30616"/>
    </ligand>
</feature>
<comment type="catalytic activity">
    <reaction evidence="2">
        <text>(7R,8S)-7,8-diammoniononanoate + CO2 + ATP = (4R,5S)-dethiobiotin + ADP + phosphate + 3 H(+)</text>
        <dbReference type="Rhea" id="RHEA:15805"/>
        <dbReference type="ChEBI" id="CHEBI:15378"/>
        <dbReference type="ChEBI" id="CHEBI:16526"/>
        <dbReference type="ChEBI" id="CHEBI:30616"/>
        <dbReference type="ChEBI" id="CHEBI:43474"/>
        <dbReference type="ChEBI" id="CHEBI:149469"/>
        <dbReference type="ChEBI" id="CHEBI:149473"/>
        <dbReference type="ChEBI" id="CHEBI:456216"/>
        <dbReference type="EC" id="6.3.3.3"/>
    </reaction>
</comment>
<dbReference type="GO" id="GO:0004141">
    <property type="term" value="F:dethiobiotin synthase activity"/>
    <property type="evidence" value="ECO:0007669"/>
    <property type="project" value="UniProtKB-UniRule"/>
</dbReference>
<dbReference type="PIRSF" id="PIRSF006755">
    <property type="entry name" value="DTB_synth"/>
    <property type="match status" value="1"/>
</dbReference>
<dbReference type="EMBL" id="CP040602">
    <property type="protein sequence ID" value="QCU91082.1"/>
    <property type="molecule type" value="Genomic_DNA"/>
</dbReference>
<feature type="binding site" evidence="2">
    <location>
        <position position="135"/>
    </location>
    <ligand>
        <name>Mg(2+)</name>
        <dbReference type="ChEBI" id="CHEBI:18420"/>
    </ligand>
</feature>
<dbReference type="CDD" id="cd03109">
    <property type="entry name" value="DTBS"/>
    <property type="match status" value="1"/>
</dbReference>
<comment type="subcellular location">
    <subcellularLocation>
        <location evidence="2">Cytoplasm</location>
    </subcellularLocation>
</comment>
<keyword evidence="2" id="KW-0067">ATP-binding</keyword>
<dbReference type="PANTHER" id="PTHR43210:SF5">
    <property type="entry name" value="DETHIOBIOTIN SYNTHETASE"/>
    <property type="match status" value="1"/>
</dbReference>
<evidence type="ECO:0000313" key="4">
    <source>
        <dbReference type="Proteomes" id="UP000304864"/>
    </source>
</evidence>
<sequence length="236" mass="25103">MSEHSANPPAHTEKKPSFKGGFFITGTDTEIGKSFVSGCIAKSLLAAGFEVLPRKPIASGCIKQADGSLLSEDALFLQQSSQTHLSLREICNYQFEAPISPQRAIASSDTIINIADLAAACRLSDAVDKQITLVEGAGGFYSPLALDGLNADLAERLQLPVILVVGNRLGCINQALLSIEAIGNRGLHIHCIVVNDISADADIDNFTDLQSLTDIPVLHNSYNENKEALPLSGFSI</sequence>
<dbReference type="KEGG" id="thig:FE785_01360"/>
<feature type="binding site" evidence="2">
    <location>
        <position position="59"/>
    </location>
    <ligand>
        <name>substrate</name>
    </ligand>
</feature>
<proteinExistence type="inferred from homology"/>
<keyword evidence="2" id="KW-0460">Magnesium</keyword>
<comment type="pathway">
    <text evidence="2">Cofactor biosynthesis; biotin biosynthesis; biotin from 7,8-diaminononanoate: step 1/2.</text>
</comment>